<comment type="caution">
    <text evidence="1">The sequence shown here is derived from an EMBL/GenBank/DDBJ whole genome shotgun (WGS) entry which is preliminary data.</text>
</comment>
<protein>
    <recommendedName>
        <fullName evidence="3">Class I SAM-dependent methyltransferase</fullName>
    </recommendedName>
</protein>
<dbReference type="PANTHER" id="PTHR37909:SF1">
    <property type="entry name" value="S-ADENOSYL-L-METHIONINE-DEPENDENT METHYLTRANSFERASES SUPERFAMILY PROTEIN"/>
    <property type="match status" value="1"/>
</dbReference>
<evidence type="ECO:0008006" key="3">
    <source>
        <dbReference type="Google" id="ProtNLM"/>
    </source>
</evidence>
<name>A0A1G2EMQ2_9BACT</name>
<reference evidence="1 2" key="1">
    <citation type="journal article" date="2016" name="Nat. Commun.">
        <title>Thousands of microbial genomes shed light on interconnected biogeochemical processes in an aquifer system.</title>
        <authorList>
            <person name="Anantharaman K."/>
            <person name="Brown C.T."/>
            <person name="Hug L.A."/>
            <person name="Sharon I."/>
            <person name="Castelle C.J."/>
            <person name="Probst A.J."/>
            <person name="Thomas B.C."/>
            <person name="Singh A."/>
            <person name="Wilkins M.J."/>
            <person name="Karaoz U."/>
            <person name="Brodie E.L."/>
            <person name="Williams K.H."/>
            <person name="Hubbard S.S."/>
            <person name="Banfield J.F."/>
        </authorList>
    </citation>
    <scope>NUCLEOTIDE SEQUENCE [LARGE SCALE GENOMIC DNA]</scope>
</reference>
<sequence length="198" mass="23162">MYANKYILKKYQIEGAGLPFVIRQNSTGIDFAKLLNKFNYKRGAEIGVERGSFSEMLCKNIPGLELTCIDSWAQIPDYRKRHNSLQDSFYRITKEKLKPYGCKIIKGFSTDVAKTIPDESLDFVYIDANHEFQHCTDDIAEWSKKVRHGGIVSGHDFHYFRAPEEVIHTKHVVLAWTQAYNVNPWFVFDKDKIWFWVK</sequence>
<dbReference type="Pfam" id="PF13578">
    <property type="entry name" value="Methyltransf_24"/>
    <property type="match status" value="1"/>
</dbReference>
<dbReference type="InterPro" id="IPR029063">
    <property type="entry name" value="SAM-dependent_MTases_sf"/>
</dbReference>
<evidence type="ECO:0000313" key="1">
    <source>
        <dbReference type="EMBL" id="OGZ27066.1"/>
    </source>
</evidence>
<dbReference type="Proteomes" id="UP000176326">
    <property type="component" value="Unassembled WGS sequence"/>
</dbReference>
<evidence type="ECO:0000313" key="2">
    <source>
        <dbReference type="Proteomes" id="UP000176326"/>
    </source>
</evidence>
<dbReference type="PANTHER" id="PTHR37909">
    <property type="entry name" value="S-ADENOSYL-L-METHIONINE-DEPENDENT METHYLTRANSFERASES SUPERFAMILY PROTEIN"/>
    <property type="match status" value="1"/>
</dbReference>
<accession>A0A1G2EMQ2</accession>
<dbReference type="Gene3D" id="3.40.50.150">
    <property type="entry name" value="Vaccinia Virus protein VP39"/>
    <property type="match status" value="1"/>
</dbReference>
<gene>
    <name evidence="1" type="ORF">A2427_01050</name>
</gene>
<dbReference type="SUPFAM" id="SSF53335">
    <property type="entry name" value="S-adenosyl-L-methionine-dependent methyltransferases"/>
    <property type="match status" value="1"/>
</dbReference>
<organism evidence="1 2">
    <name type="scientific">Candidatus Nealsonbacteria bacterium RIFOXYC1_FULL_40_7</name>
    <dbReference type="NCBI Taxonomy" id="1801678"/>
    <lineage>
        <taxon>Bacteria</taxon>
        <taxon>Candidatus Nealsoniibacteriota</taxon>
    </lineage>
</organism>
<dbReference type="AlphaFoldDB" id="A0A1G2EMQ2"/>
<proteinExistence type="predicted"/>
<dbReference type="EMBL" id="MHMN01000051">
    <property type="protein sequence ID" value="OGZ27066.1"/>
    <property type="molecule type" value="Genomic_DNA"/>
</dbReference>